<dbReference type="InterPro" id="IPR013785">
    <property type="entry name" value="Aldolase_TIM"/>
</dbReference>
<dbReference type="Proteomes" id="UP000294614">
    <property type="component" value="Unassembled WGS sequence"/>
</dbReference>
<dbReference type="InterPro" id="IPR058240">
    <property type="entry name" value="rSAM_sf"/>
</dbReference>
<dbReference type="PANTHER" id="PTHR11228">
    <property type="entry name" value="RADICAL SAM DOMAIN PROTEIN"/>
    <property type="match status" value="1"/>
</dbReference>
<keyword evidence="8" id="KW-1185">Reference proteome</keyword>
<protein>
    <submittedName>
        <fullName evidence="7">MoaA/NifB/PqqE/SkfB family radical SAM enzyme</fullName>
    </submittedName>
</protein>
<accession>A0A4V2PS77</accession>
<dbReference type="InterPro" id="IPR050377">
    <property type="entry name" value="Radical_SAM_PqqE_MftC-like"/>
</dbReference>
<dbReference type="AlphaFoldDB" id="A0A4V2PS77"/>
<keyword evidence="2" id="KW-0949">S-adenosyl-L-methionine</keyword>
<evidence type="ECO:0000256" key="5">
    <source>
        <dbReference type="ARBA" id="ARBA00023014"/>
    </source>
</evidence>
<dbReference type="GO" id="GO:0003824">
    <property type="term" value="F:catalytic activity"/>
    <property type="evidence" value="ECO:0007669"/>
    <property type="project" value="InterPro"/>
</dbReference>
<evidence type="ECO:0000256" key="4">
    <source>
        <dbReference type="ARBA" id="ARBA00023004"/>
    </source>
</evidence>
<dbReference type="EMBL" id="SMGG01000003">
    <property type="protein sequence ID" value="TCK61661.1"/>
    <property type="molecule type" value="Genomic_DNA"/>
</dbReference>
<dbReference type="GO" id="GO:0051536">
    <property type="term" value="F:iron-sulfur cluster binding"/>
    <property type="evidence" value="ECO:0007669"/>
    <property type="project" value="UniProtKB-KW"/>
</dbReference>
<organism evidence="7 8">
    <name type="scientific">Seleniivibrio woodruffii</name>
    <dbReference type="NCBI Taxonomy" id="1078050"/>
    <lineage>
        <taxon>Bacteria</taxon>
        <taxon>Pseudomonadati</taxon>
        <taxon>Deferribacterota</taxon>
        <taxon>Deferribacteres</taxon>
        <taxon>Deferribacterales</taxon>
        <taxon>Geovibrionaceae</taxon>
        <taxon>Seleniivibrio</taxon>
    </lineage>
</organism>
<dbReference type="OrthoDB" id="9810775at2"/>
<evidence type="ECO:0000313" key="8">
    <source>
        <dbReference type="Proteomes" id="UP000294614"/>
    </source>
</evidence>
<evidence type="ECO:0000256" key="2">
    <source>
        <dbReference type="ARBA" id="ARBA00022691"/>
    </source>
</evidence>
<dbReference type="SFLD" id="SFLDG01386">
    <property type="entry name" value="main_SPASM_domain-containing"/>
    <property type="match status" value="1"/>
</dbReference>
<proteinExistence type="predicted"/>
<evidence type="ECO:0000256" key="1">
    <source>
        <dbReference type="ARBA" id="ARBA00001966"/>
    </source>
</evidence>
<dbReference type="SFLD" id="SFLDS00029">
    <property type="entry name" value="Radical_SAM"/>
    <property type="match status" value="1"/>
</dbReference>
<dbReference type="CDD" id="cd01335">
    <property type="entry name" value="Radical_SAM"/>
    <property type="match status" value="1"/>
</dbReference>
<keyword evidence="5" id="KW-0411">Iron-sulfur</keyword>
<dbReference type="InterPro" id="IPR007197">
    <property type="entry name" value="rSAM"/>
</dbReference>
<dbReference type="PANTHER" id="PTHR11228:SF7">
    <property type="entry name" value="PQQA PEPTIDE CYCLASE"/>
    <property type="match status" value="1"/>
</dbReference>
<dbReference type="PROSITE" id="PS51918">
    <property type="entry name" value="RADICAL_SAM"/>
    <property type="match status" value="1"/>
</dbReference>
<reference evidence="7 8" key="1">
    <citation type="submission" date="2019-03" db="EMBL/GenBank/DDBJ databases">
        <title>Genomic Encyclopedia of Type Strains, Phase IV (KMG-IV): sequencing the most valuable type-strain genomes for metagenomic binning, comparative biology and taxonomic classification.</title>
        <authorList>
            <person name="Goeker M."/>
        </authorList>
    </citation>
    <scope>NUCLEOTIDE SEQUENCE [LARGE SCALE GENOMIC DNA]</scope>
    <source>
        <strain evidence="7 8">DSM 24984</strain>
    </source>
</reference>
<dbReference type="RefSeq" id="WP_132871129.1">
    <property type="nucleotide sequence ID" value="NZ_JAJUHT010000003.1"/>
</dbReference>
<name>A0A4V2PS77_9BACT</name>
<keyword evidence="3" id="KW-0479">Metal-binding</keyword>
<evidence type="ECO:0000313" key="7">
    <source>
        <dbReference type="EMBL" id="TCK61661.1"/>
    </source>
</evidence>
<dbReference type="Pfam" id="PF04055">
    <property type="entry name" value="Radical_SAM"/>
    <property type="match status" value="1"/>
</dbReference>
<dbReference type="SFLD" id="SFLDG01067">
    <property type="entry name" value="SPASM/twitch_domain_containing"/>
    <property type="match status" value="1"/>
</dbReference>
<evidence type="ECO:0000259" key="6">
    <source>
        <dbReference type="PROSITE" id="PS51918"/>
    </source>
</evidence>
<comment type="caution">
    <text evidence="7">The sequence shown here is derived from an EMBL/GenBank/DDBJ whole genome shotgun (WGS) entry which is preliminary data.</text>
</comment>
<dbReference type="SUPFAM" id="SSF102114">
    <property type="entry name" value="Radical SAM enzymes"/>
    <property type="match status" value="1"/>
</dbReference>
<dbReference type="GO" id="GO:0046872">
    <property type="term" value="F:metal ion binding"/>
    <property type="evidence" value="ECO:0007669"/>
    <property type="project" value="UniProtKB-KW"/>
</dbReference>
<gene>
    <name evidence="7" type="ORF">C8D98_0163</name>
</gene>
<comment type="cofactor">
    <cofactor evidence="1">
        <name>[4Fe-4S] cluster</name>
        <dbReference type="ChEBI" id="CHEBI:49883"/>
    </cofactor>
</comment>
<dbReference type="Gene3D" id="3.20.20.70">
    <property type="entry name" value="Aldolase class I"/>
    <property type="match status" value="1"/>
</dbReference>
<feature type="domain" description="Radical SAM core" evidence="6">
    <location>
        <begin position="25"/>
        <end position="252"/>
    </location>
</feature>
<evidence type="ECO:0000256" key="3">
    <source>
        <dbReference type="ARBA" id="ARBA00022723"/>
    </source>
</evidence>
<keyword evidence="4" id="KW-0408">Iron</keyword>
<sequence length="356" mass="40684">MALRYTKYKIFHFKDKLDSLPAGNPEIKPPVHIRIKPTNVCNHSCSYCAYRTDALQLGQDMNIRDFIPREKMLEIIDDCIEMGVKAVTFSGGGEPFCYKYFTEVLEKLAASPIQFASLSNGALVKGRPAEIFAEKGTWLRISIDGWDDESYSRYRSVKNGEFTNIMKNMSAFKAMGGKCSLGVSVIVDNQNCDHLYELVEKIRNTGADSVKISPCIVSNSAAENNRYHEHIFDTVKSHTERIKKDFLNGGFEIYDSYHLMESKFEKDYDWCPYLQVLPVIGADQNIYPCQDKAYNLEEALIGSIRDVRFKDFWFSGKNKFFKINPSKVCGHHCVANDKNKVILEYLNTDMEHLGFV</sequence>